<dbReference type="Proteomes" id="UP000266177">
    <property type="component" value="Unassembled WGS sequence"/>
</dbReference>
<gene>
    <name evidence="2" type="ORF">DQX05_09945</name>
</gene>
<comment type="caution">
    <text evidence="2">The sequence shown here is derived from an EMBL/GenBank/DDBJ whole genome shotgun (WGS) entry which is preliminary data.</text>
</comment>
<proteinExistence type="predicted"/>
<dbReference type="RefSeq" id="WP_119793125.1">
    <property type="nucleotide sequence ID" value="NZ_QYZD01000006.1"/>
</dbReference>
<feature type="signal peptide" evidence="1">
    <location>
        <begin position="1"/>
        <end position="27"/>
    </location>
</feature>
<feature type="chain" id="PRO_5038816650" evidence="1">
    <location>
        <begin position="28"/>
        <end position="127"/>
    </location>
</feature>
<name>A0A3A3H578_PANTH</name>
<dbReference type="EMBL" id="QYZD01000006">
    <property type="protein sequence ID" value="RJG24630.1"/>
    <property type="molecule type" value="Genomic_DNA"/>
</dbReference>
<organism evidence="2 3">
    <name type="scientific">Paenibacillus thiaminolyticus</name>
    <name type="common">Bacillus thiaminolyticus</name>
    <dbReference type="NCBI Taxonomy" id="49283"/>
    <lineage>
        <taxon>Bacteria</taxon>
        <taxon>Bacillati</taxon>
        <taxon>Bacillota</taxon>
        <taxon>Bacilli</taxon>
        <taxon>Bacillales</taxon>
        <taxon>Paenibacillaceae</taxon>
        <taxon>Paenibacillus</taxon>
    </lineage>
</organism>
<sequence>MKNAAHMISLSVSFILFMAVLSNSHDAVTARKLLLDEADRVLEERDPNLAPRLQIPATYTVTGATVLQSIYHIRAIGAVIQVGMTEFGRDVGRDRIDASGIRLYGLYHMREVWHPDGSLEKVIFNPL</sequence>
<evidence type="ECO:0000313" key="3">
    <source>
        <dbReference type="Proteomes" id="UP000266177"/>
    </source>
</evidence>
<keyword evidence="1" id="KW-0732">Signal</keyword>
<evidence type="ECO:0000256" key="1">
    <source>
        <dbReference type="SAM" id="SignalP"/>
    </source>
</evidence>
<evidence type="ECO:0000313" key="2">
    <source>
        <dbReference type="EMBL" id="RJG24630.1"/>
    </source>
</evidence>
<dbReference type="AlphaFoldDB" id="A0A3A3H578"/>
<dbReference type="OrthoDB" id="2625965at2"/>
<accession>A0A3A3H578</accession>
<reference evidence="2 3" key="1">
    <citation type="submission" date="2018-09" db="EMBL/GenBank/DDBJ databases">
        <title>Paenibacillus SK2017-BO5.</title>
        <authorList>
            <person name="Piskunova J.V."/>
            <person name="Dubiley S.A."/>
            <person name="Severinov K.V."/>
        </authorList>
    </citation>
    <scope>NUCLEOTIDE SEQUENCE [LARGE SCALE GENOMIC DNA]</scope>
    <source>
        <strain evidence="2 3">BO5</strain>
    </source>
</reference>
<protein>
    <submittedName>
        <fullName evidence="2">Enoyl-CoA hydratase</fullName>
    </submittedName>
</protein>